<evidence type="ECO:0000313" key="3">
    <source>
        <dbReference type="Proteomes" id="UP000037269"/>
    </source>
</evidence>
<name>A0A0D1WK25_ANEMI</name>
<evidence type="ECO:0000313" key="1">
    <source>
        <dbReference type="EMBL" id="KON99322.1"/>
    </source>
</evidence>
<dbReference type="AlphaFoldDB" id="A0A0D1WK25"/>
<dbReference type="Proteomes" id="UP000037269">
    <property type="component" value="Unassembled WGS sequence"/>
</dbReference>
<evidence type="ECO:0000313" key="4">
    <source>
        <dbReference type="Proteomes" id="UP000182836"/>
    </source>
</evidence>
<dbReference type="EMBL" id="FNED01000005">
    <property type="protein sequence ID" value="SDI56098.1"/>
    <property type="molecule type" value="Genomic_DNA"/>
</dbReference>
<sequence length="156" mass="17928">MLNKKIYMVLLFVAVLLLLGGCSASQEDLEYYQKEFSQKSSDAFDAIDNSSKVLAEVRNEASKGMKRTKIMNAVDQGKTALQSMYDDLFNSPVPKEMEEAKETLLQGIKKRIEAHDELFKFYDLQDKQFEQKAEQLLKDSNDLVQQSKAELQKFKK</sequence>
<proteinExistence type="predicted"/>
<dbReference type="GeneID" id="42303770"/>
<accession>A0A0D1WK25</accession>
<dbReference type="PATRIC" id="fig|47500.8.peg.1182"/>
<dbReference type="RefSeq" id="WP_043063797.1">
    <property type="nucleotide sequence ID" value="NZ_BJOA01000082.1"/>
</dbReference>
<dbReference type="STRING" id="47500.AF333_00885"/>
<dbReference type="EMBL" id="LGUG01000002">
    <property type="protein sequence ID" value="KON99322.1"/>
    <property type="molecule type" value="Genomic_DNA"/>
</dbReference>
<evidence type="ECO:0008006" key="5">
    <source>
        <dbReference type="Google" id="ProtNLM"/>
    </source>
</evidence>
<organism evidence="1 3">
    <name type="scientific">Aneurinibacillus migulanus</name>
    <name type="common">Bacillus migulanus</name>
    <dbReference type="NCBI Taxonomy" id="47500"/>
    <lineage>
        <taxon>Bacteria</taxon>
        <taxon>Bacillati</taxon>
        <taxon>Bacillota</taxon>
        <taxon>Bacilli</taxon>
        <taxon>Bacillales</taxon>
        <taxon>Paenibacillaceae</taxon>
        <taxon>Aneurinibacillus group</taxon>
        <taxon>Aneurinibacillus</taxon>
    </lineage>
</organism>
<gene>
    <name evidence="1" type="ORF">AF333_00885</name>
    <name evidence="2" type="ORF">SAMN04487909_105105</name>
</gene>
<dbReference type="OrthoDB" id="2678766at2"/>
<dbReference type="PROSITE" id="PS51257">
    <property type="entry name" value="PROKAR_LIPOPROTEIN"/>
    <property type="match status" value="1"/>
</dbReference>
<evidence type="ECO:0000313" key="2">
    <source>
        <dbReference type="EMBL" id="SDI56098.1"/>
    </source>
</evidence>
<reference evidence="1 3" key="1">
    <citation type="submission" date="2015-07" db="EMBL/GenBank/DDBJ databases">
        <title>Fjat-14205 dsm 2895.</title>
        <authorList>
            <person name="Liu B."/>
            <person name="Wang J."/>
            <person name="Zhu Y."/>
            <person name="Liu G."/>
            <person name="Chen Q."/>
            <person name="Chen Z."/>
            <person name="Lan J."/>
            <person name="Che J."/>
            <person name="Ge C."/>
            <person name="Shi H."/>
            <person name="Pan Z."/>
            <person name="Liu X."/>
        </authorList>
    </citation>
    <scope>NUCLEOTIDE SEQUENCE [LARGE SCALE GENOMIC DNA]</scope>
    <source>
        <strain evidence="1 3">DSM 2895</strain>
    </source>
</reference>
<keyword evidence="3" id="KW-1185">Reference proteome</keyword>
<protein>
    <recommendedName>
        <fullName evidence="5">Lipoprotein</fullName>
    </recommendedName>
</protein>
<reference evidence="2 4" key="2">
    <citation type="submission" date="2016-10" db="EMBL/GenBank/DDBJ databases">
        <authorList>
            <person name="de Groot N.N."/>
        </authorList>
    </citation>
    <scope>NUCLEOTIDE SEQUENCE [LARGE SCALE GENOMIC DNA]</scope>
    <source>
        <strain evidence="2 4">DSM 2895</strain>
    </source>
</reference>
<dbReference type="Proteomes" id="UP000182836">
    <property type="component" value="Unassembled WGS sequence"/>
</dbReference>